<feature type="compositionally biased region" description="Basic residues" evidence="1">
    <location>
        <begin position="29"/>
        <end position="39"/>
    </location>
</feature>
<evidence type="ECO:0000256" key="1">
    <source>
        <dbReference type="SAM" id="MobiDB-lite"/>
    </source>
</evidence>
<organism evidence="2">
    <name type="scientific">Lygus hesperus</name>
    <name type="common">Western plant bug</name>
    <dbReference type="NCBI Taxonomy" id="30085"/>
    <lineage>
        <taxon>Eukaryota</taxon>
        <taxon>Metazoa</taxon>
        <taxon>Ecdysozoa</taxon>
        <taxon>Arthropoda</taxon>
        <taxon>Hexapoda</taxon>
        <taxon>Insecta</taxon>
        <taxon>Pterygota</taxon>
        <taxon>Neoptera</taxon>
        <taxon>Paraneoptera</taxon>
        <taxon>Hemiptera</taxon>
        <taxon>Heteroptera</taxon>
        <taxon>Panheteroptera</taxon>
        <taxon>Cimicomorpha</taxon>
        <taxon>Miridae</taxon>
        <taxon>Mirini</taxon>
        <taxon>Lygus</taxon>
    </lineage>
</organism>
<accession>A0A146LAZ7</accession>
<feature type="non-terminal residue" evidence="2">
    <location>
        <position position="1"/>
    </location>
</feature>
<reference evidence="2" key="1">
    <citation type="journal article" date="2016" name="Gigascience">
        <title>De novo construction of an expanded transcriptome assembly for the western tarnished plant bug, Lygus hesperus.</title>
        <authorList>
            <person name="Tassone E.E."/>
            <person name="Geib S.M."/>
            <person name="Hall B."/>
            <person name="Fabrick J.A."/>
            <person name="Brent C.S."/>
            <person name="Hull J.J."/>
        </authorList>
    </citation>
    <scope>NUCLEOTIDE SEQUENCE</scope>
</reference>
<gene>
    <name evidence="2" type="ORF">g.99198</name>
</gene>
<protein>
    <submittedName>
        <fullName evidence="2">Uncharacterized protein</fullName>
    </submittedName>
</protein>
<sequence length="99" mass="11685">QSSLETFSPPPIVLSRKSRVMRAEDKPTPMRRRIRRPRYKAAAAGQQWEPVGEDTSTSEARSDYPEPRRRNRHRQRNNMETFDEKPRGPRIYGYPAVQF</sequence>
<evidence type="ECO:0000313" key="2">
    <source>
        <dbReference type="EMBL" id="JAQ03790.1"/>
    </source>
</evidence>
<name>A0A146LAZ7_LYGHE</name>
<dbReference type="AlphaFoldDB" id="A0A146LAZ7"/>
<feature type="non-terminal residue" evidence="2">
    <location>
        <position position="99"/>
    </location>
</feature>
<feature type="region of interest" description="Disordered" evidence="1">
    <location>
        <begin position="19"/>
        <end position="99"/>
    </location>
</feature>
<proteinExistence type="predicted"/>
<dbReference type="EMBL" id="GDHC01014839">
    <property type="protein sequence ID" value="JAQ03790.1"/>
    <property type="molecule type" value="Transcribed_RNA"/>
</dbReference>